<dbReference type="AlphaFoldDB" id="A0A5J5GK20"/>
<dbReference type="PANTHER" id="PTHR12677:SF59">
    <property type="entry name" value="GOLGI APPARATUS MEMBRANE PROTEIN TVP38-RELATED"/>
    <property type="match status" value="1"/>
</dbReference>
<feature type="domain" description="VTT" evidence="7">
    <location>
        <begin position="40"/>
        <end position="152"/>
    </location>
</feature>
<dbReference type="Pfam" id="PF09335">
    <property type="entry name" value="VTT_dom"/>
    <property type="match status" value="1"/>
</dbReference>
<comment type="caution">
    <text evidence="8">The sequence shown here is derived from an EMBL/GenBank/DDBJ whole genome shotgun (WGS) entry which is preliminary data.</text>
</comment>
<accession>A0A5J5GK20</accession>
<feature type="transmembrane region" description="Helical" evidence="6">
    <location>
        <begin position="168"/>
        <end position="191"/>
    </location>
</feature>
<gene>
    <name evidence="8" type="ORF">F4V43_00505</name>
</gene>
<evidence type="ECO:0000256" key="5">
    <source>
        <dbReference type="ARBA" id="ARBA00023136"/>
    </source>
</evidence>
<keyword evidence="5 6" id="KW-0472">Membrane</keyword>
<sequence>MTDLINAWIDGLLQALGLTGPAILYITVPLAFLQSLVGIIPLLVLIMLHVSVFDIIGGMLISLAAASAGGIAVYALGRRYLFHWFDRRWGSRLKRYDKWQRYLERYGIWTVVLLRTVPIIPNNMINLMCAVSPIRARSFIWGTILGNLSFIWLFGILTSSLILPPGQWGLYLTGYGLFAAALIGIFIHRHWSHIQEDKRSRMV</sequence>
<organism evidence="8 9">
    <name type="scientific">Paenibacillus spiritus</name>
    <dbReference type="NCBI Taxonomy" id="2496557"/>
    <lineage>
        <taxon>Bacteria</taxon>
        <taxon>Bacillati</taxon>
        <taxon>Bacillota</taxon>
        <taxon>Bacilli</taxon>
        <taxon>Bacillales</taxon>
        <taxon>Paenibacillaceae</taxon>
        <taxon>Paenibacillus</taxon>
    </lineage>
</organism>
<feature type="transmembrane region" description="Helical" evidence="6">
    <location>
        <begin position="22"/>
        <end position="48"/>
    </location>
</feature>
<evidence type="ECO:0000313" key="9">
    <source>
        <dbReference type="Proteomes" id="UP000367750"/>
    </source>
</evidence>
<evidence type="ECO:0000259" key="7">
    <source>
        <dbReference type="Pfam" id="PF09335"/>
    </source>
</evidence>
<name>A0A5J5GK20_9BACL</name>
<dbReference type="RefSeq" id="WP_150456277.1">
    <property type="nucleotide sequence ID" value="NZ_VYKK01000001.1"/>
</dbReference>
<keyword evidence="2 6" id="KW-1003">Cell membrane</keyword>
<keyword evidence="3 6" id="KW-0812">Transmembrane</keyword>
<dbReference type="InterPro" id="IPR032816">
    <property type="entry name" value="VTT_dom"/>
</dbReference>
<dbReference type="GO" id="GO:0005886">
    <property type="term" value="C:plasma membrane"/>
    <property type="evidence" value="ECO:0007669"/>
    <property type="project" value="UniProtKB-SubCell"/>
</dbReference>
<evidence type="ECO:0000256" key="1">
    <source>
        <dbReference type="ARBA" id="ARBA00004651"/>
    </source>
</evidence>
<dbReference type="OrthoDB" id="2381682at2"/>
<dbReference type="EMBL" id="VYKK01000001">
    <property type="protein sequence ID" value="KAA9008646.1"/>
    <property type="molecule type" value="Genomic_DNA"/>
</dbReference>
<feature type="transmembrane region" description="Helical" evidence="6">
    <location>
        <begin position="139"/>
        <end position="162"/>
    </location>
</feature>
<keyword evidence="4 6" id="KW-1133">Transmembrane helix</keyword>
<comment type="subcellular location">
    <subcellularLocation>
        <location evidence="1 6">Cell membrane</location>
        <topology evidence="1 6">Multi-pass membrane protein</topology>
    </subcellularLocation>
</comment>
<evidence type="ECO:0000256" key="6">
    <source>
        <dbReference type="RuleBase" id="RU366058"/>
    </source>
</evidence>
<evidence type="ECO:0000256" key="2">
    <source>
        <dbReference type="ARBA" id="ARBA00022475"/>
    </source>
</evidence>
<evidence type="ECO:0000313" key="8">
    <source>
        <dbReference type="EMBL" id="KAA9008646.1"/>
    </source>
</evidence>
<comment type="similarity">
    <text evidence="6">Belongs to the TVP38/TMEM64 family.</text>
</comment>
<protein>
    <recommendedName>
        <fullName evidence="6">TVP38/TMEM64 family membrane protein</fullName>
    </recommendedName>
</protein>
<dbReference type="InterPro" id="IPR015414">
    <property type="entry name" value="TMEM64"/>
</dbReference>
<comment type="caution">
    <text evidence="6">Lacks conserved residue(s) required for the propagation of feature annotation.</text>
</comment>
<proteinExistence type="inferred from homology"/>
<keyword evidence="9" id="KW-1185">Reference proteome</keyword>
<evidence type="ECO:0000256" key="3">
    <source>
        <dbReference type="ARBA" id="ARBA00022692"/>
    </source>
</evidence>
<reference evidence="8 9" key="1">
    <citation type="submission" date="2019-09" db="EMBL/GenBank/DDBJ databases">
        <title>Bacillus ochoae sp. nov., Paenibacillus whitsoniae sp. nov., Paenibacillus spiritus sp. nov. Isolated from the Mars Exploration Rover during spacecraft assembly.</title>
        <authorList>
            <person name="Seuylemezian A."/>
            <person name="Vaishampayan P."/>
        </authorList>
    </citation>
    <scope>NUCLEOTIDE SEQUENCE [LARGE SCALE GENOMIC DNA]</scope>
    <source>
        <strain evidence="8 9">MER_111</strain>
    </source>
</reference>
<dbReference type="Proteomes" id="UP000367750">
    <property type="component" value="Unassembled WGS sequence"/>
</dbReference>
<dbReference type="PANTHER" id="PTHR12677">
    <property type="entry name" value="GOLGI APPARATUS MEMBRANE PROTEIN TVP38-RELATED"/>
    <property type="match status" value="1"/>
</dbReference>
<feature type="transmembrane region" description="Helical" evidence="6">
    <location>
        <begin position="55"/>
        <end position="77"/>
    </location>
</feature>
<evidence type="ECO:0000256" key="4">
    <source>
        <dbReference type="ARBA" id="ARBA00022989"/>
    </source>
</evidence>